<protein>
    <submittedName>
        <fullName evidence="2">Uncharacterized protein</fullName>
    </submittedName>
</protein>
<dbReference type="Proteomes" id="UP000002009">
    <property type="component" value="Chromosome 9"/>
</dbReference>
<evidence type="ECO:0000256" key="1">
    <source>
        <dbReference type="SAM" id="MobiDB-lite"/>
    </source>
</evidence>
<dbReference type="RefSeq" id="XP_002504582.1">
    <property type="nucleotide sequence ID" value="XM_002504536.1"/>
</dbReference>
<name>C1EC54_MICCC</name>
<feature type="region of interest" description="Disordered" evidence="1">
    <location>
        <begin position="42"/>
        <end position="65"/>
    </location>
</feature>
<feature type="compositionally biased region" description="Low complexity" evidence="1">
    <location>
        <begin position="50"/>
        <end position="65"/>
    </location>
</feature>
<dbReference type="KEGG" id="mis:MICPUN_50554"/>
<dbReference type="InParanoid" id="C1EC54"/>
<dbReference type="AlphaFoldDB" id="C1EC54"/>
<dbReference type="GeneID" id="8246447"/>
<reference evidence="2 3" key="1">
    <citation type="journal article" date="2009" name="Science">
        <title>Green evolution and dynamic adaptations revealed by genomes of the marine picoeukaryotes Micromonas.</title>
        <authorList>
            <person name="Worden A.Z."/>
            <person name="Lee J.H."/>
            <person name="Mock T."/>
            <person name="Rouze P."/>
            <person name="Simmons M.P."/>
            <person name="Aerts A.L."/>
            <person name="Allen A.E."/>
            <person name="Cuvelier M.L."/>
            <person name="Derelle E."/>
            <person name="Everett M.V."/>
            <person name="Foulon E."/>
            <person name="Grimwood J."/>
            <person name="Gundlach H."/>
            <person name="Henrissat B."/>
            <person name="Napoli C."/>
            <person name="McDonald S.M."/>
            <person name="Parker M.S."/>
            <person name="Rombauts S."/>
            <person name="Salamov A."/>
            <person name="Von Dassow P."/>
            <person name="Badger J.H."/>
            <person name="Coutinho P.M."/>
            <person name="Demir E."/>
            <person name="Dubchak I."/>
            <person name="Gentemann C."/>
            <person name="Eikrem W."/>
            <person name="Gready J.E."/>
            <person name="John U."/>
            <person name="Lanier W."/>
            <person name="Lindquist E.A."/>
            <person name="Lucas S."/>
            <person name="Mayer K.F."/>
            <person name="Moreau H."/>
            <person name="Not F."/>
            <person name="Otillar R."/>
            <person name="Panaud O."/>
            <person name="Pangilinan J."/>
            <person name="Paulsen I."/>
            <person name="Piegu B."/>
            <person name="Poliakov A."/>
            <person name="Robbens S."/>
            <person name="Schmutz J."/>
            <person name="Toulza E."/>
            <person name="Wyss T."/>
            <person name="Zelensky A."/>
            <person name="Zhou K."/>
            <person name="Armbrust E.V."/>
            <person name="Bhattacharya D."/>
            <person name="Goodenough U.W."/>
            <person name="Van de Peer Y."/>
            <person name="Grigoriev I.V."/>
        </authorList>
    </citation>
    <scope>NUCLEOTIDE SEQUENCE [LARGE SCALE GENOMIC DNA]</scope>
    <source>
        <strain evidence="3">RCC299 / NOUM17</strain>
    </source>
</reference>
<dbReference type="EMBL" id="CP001329">
    <property type="protein sequence ID" value="ACO65840.1"/>
    <property type="molecule type" value="Genomic_DNA"/>
</dbReference>
<evidence type="ECO:0000313" key="3">
    <source>
        <dbReference type="Proteomes" id="UP000002009"/>
    </source>
</evidence>
<evidence type="ECO:0000313" key="2">
    <source>
        <dbReference type="EMBL" id="ACO65840.1"/>
    </source>
</evidence>
<gene>
    <name evidence="2" type="ORF">MICPUN_50554</name>
</gene>
<organism evidence="2 3">
    <name type="scientific">Micromonas commoda (strain RCC299 / NOUM17 / CCMP2709)</name>
    <name type="common">Picoplanktonic green alga</name>
    <dbReference type="NCBI Taxonomy" id="296587"/>
    <lineage>
        <taxon>Eukaryota</taxon>
        <taxon>Viridiplantae</taxon>
        <taxon>Chlorophyta</taxon>
        <taxon>Mamiellophyceae</taxon>
        <taxon>Mamiellales</taxon>
        <taxon>Mamiellaceae</taxon>
        <taxon>Micromonas</taxon>
    </lineage>
</organism>
<sequence>MEAAADEGMAACEAIRAALASDDDRVAFDDAVFVAREILDLHDGTPHDGTPTAPSAPTETETTEASHPLVLEASALREGGVDELLEIAGDVAAALERRATDAVDAVRGAEGADARVSAATRLRLLDEADELVAEMRGECARRVAAFALVIVSHLRIAQSGEGFAQGPTALGSSVADRAGETRAAVDGALRELEGYAKDAAEALRASTADVDAALGVMEVSSDGSKNESSGFAPPVASVGAAAAEACAGTWVGIVRDVVADAAQCVVFPLVAASRSGGTEAQAAGGE</sequence>
<keyword evidence="3" id="KW-1185">Reference proteome</keyword>
<proteinExistence type="predicted"/>
<accession>C1EC54</accession>